<dbReference type="EMBL" id="CP024201">
    <property type="protein sequence ID" value="ATQ43922.1"/>
    <property type="molecule type" value="Genomic_DNA"/>
</dbReference>
<evidence type="ECO:0000256" key="1">
    <source>
        <dbReference type="SAM" id="Phobius"/>
    </source>
</evidence>
<dbReference type="Pfam" id="PF03929">
    <property type="entry name" value="PepSY_TM"/>
    <property type="match status" value="1"/>
</dbReference>
<gene>
    <name evidence="2" type="ORF">CSW64_16750</name>
</gene>
<dbReference type="InterPro" id="IPR005625">
    <property type="entry name" value="PepSY-ass_TM"/>
</dbReference>
<dbReference type="RefSeq" id="WP_099623170.1">
    <property type="nucleotide sequence ID" value="NZ_CP024201.1"/>
</dbReference>
<name>A0A2D2B113_9CAUL</name>
<evidence type="ECO:0000313" key="3">
    <source>
        <dbReference type="Proteomes" id="UP000228945"/>
    </source>
</evidence>
<keyword evidence="3" id="KW-1185">Reference proteome</keyword>
<feature type="transmembrane region" description="Helical" evidence="1">
    <location>
        <begin position="189"/>
        <end position="210"/>
    </location>
</feature>
<reference evidence="2 3" key="1">
    <citation type="submission" date="2017-10" db="EMBL/GenBank/DDBJ databases">
        <title>Genome sequence of Caulobacter mirabilis FWC38.</title>
        <authorList>
            <person name="Fiebig A."/>
            <person name="Crosson S."/>
        </authorList>
    </citation>
    <scope>NUCLEOTIDE SEQUENCE [LARGE SCALE GENOMIC DNA]</scope>
    <source>
        <strain evidence="2 3">FWC 38</strain>
    </source>
</reference>
<sequence length="386" mass="42093">MKHGTVRNWYLVHKWTSLICTVFLLMLCITGLPLIFWHEIEELTGRHPEVKPVVAATAPANLDQVLKAGVVPGGVPLYLSFDDHDPILYVNSAPSLETPPNDTTSTAFDARTGEAIKIPPFNEGIMWILFRLHTDLFAGLPGMLFLGGMGALFVVSIVSGVVVYGPFMRKLDFGTVRTSRSSRLKWLDLHNLLGIVTLSWAAVVGFTGVINTLSDPLISAWQNDQLAEMVSAYKTLPPPTRFGSVQAAVDTAKAAAPGMTPSFIAFPGTPYSSPHHYAVYMHGETALTSKLYTPALIDVETGKLTDMRSMPWYIQGLFLSQPLHFGDYGEMPLKILWAVLDIISIVVLGSGLYLWLGKRRTSLEARLKELETGGAATPALARAGDA</sequence>
<keyword evidence="1" id="KW-1133">Transmembrane helix</keyword>
<feature type="transmembrane region" description="Helical" evidence="1">
    <location>
        <begin position="335"/>
        <end position="356"/>
    </location>
</feature>
<dbReference type="PANTHER" id="PTHR34219">
    <property type="entry name" value="IRON-REGULATED INNER MEMBRANE PROTEIN-RELATED"/>
    <property type="match status" value="1"/>
</dbReference>
<evidence type="ECO:0000313" key="2">
    <source>
        <dbReference type="EMBL" id="ATQ43922.1"/>
    </source>
</evidence>
<feature type="transmembrane region" description="Helical" evidence="1">
    <location>
        <begin position="12"/>
        <end position="36"/>
    </location>
</feature>
<feature type="transmembrane region" description="Helical" evidence="1">
    <location>
        <begin position="143"/>
        <end position="168"/>
    </location>
</feature>
<keyword evidence="1" id="KW-0472">Membrane</keyword>
<dbReference type="OrthoDB" id="6307929at2"/>
<proteinExistence type="predicted"/>
<dbReference type="PANTHER" id="PTHR34219:SF3">
    <property type="entry name" value="BLL7967 PROTEIN"/>
    <property type="match status" value="1"/>
</dbReference>
<accession>A0A2D2B113</accession>
<protein>
    <submittedName>
        <fullName evidence="2">Peptidase</fullName>
    </submittedName>
</protein>
<dbReference type="AlphaFoldDB" id="A0A2D2B113"/>
<dbReference type="Proteomes" id="UP000228945">
    <property type="component" value="Chromosome"/>
</dbReference>
<organism evidence="2 3">
    <name type="scientific">Caulobacter mirabilis</name>
    <dbReference type="NCBI Taxonomy" id="69666"/>
    <lineage>
        <taxon>Bacteria</taxon>
        <taxon>Pseudomonadati</taxon>
        <taxon>Pseudomonadota</taxon>
        <taxon>Alphaproteobacteria</taxon>
        <taxon>Caulobacterales</taxon>
        <taxon>Caulobacteraceae</taxon>
        <taxon>Caulobacter</taxon>
    </lineage>
</organism>
<dbReference type="KEGG" id="cmb:CSW64_16750"/>
<keyword evidence="1" id="KW-0812">Transmembrane</keyword>